<dbReference type="Gene3D" id="3.40.50.1000">
    <property type="entry name" value="HAD superfamily/HAD-like"/>
    <property type="match status" value="1"/>
</dbReference>
<reference evidence="6 7" key="1">
    <citation type="submission" date="2017-06" db="EMBL/GenBank/DDBJ databases">
        <authorList>
            <person name="Kim H.J."/>
            <person name="Triplett B.A."/>
        </authorList>
    </citation>
    <scope>NUCLEOTIDE SEQUENCE [LARGE SCALE GENOMIC DNA]</scope>
    <source>
        <strain evidence="6 7">DSM 29052</strain>
    </source>
</reference>
<evidence type="ECO:0000256" key="1">
    <source>
        <dbReference type="ARBA" id="ARBA00001946"/>
    </source>
</evidence>
<dbReference type="GO" id="GO:0003824">
    <property type="term" value="F:catalytic activity"/>
    <property type="evidence" value="ECO:0007669"/>
    <property type="project" value="UniProtKB-ARBA"/>
</dbReference>
<gene>
    <name evidence="6" type="ORF">SAMN06265370_101345</name>
</gene>
<sequence>MTLALLFDLDGTLLHTDPLHEAVFAELFAEHGRDFDDGFYLRNIHGRHNLDIFAEHFPQEVPQAMSDAKELAFRTRLGASAEPMPGLLSLLDRAEAAGWPMAVVTNAPRDNAEAMLAAIGLAERLPLRIIGDECDRGKPDPAPYSAAMERLCVAPADCIAFEDSPSGLRSARAAGAYAVGIRSSLSDSALRDAGAQITIADFTDPILPELLSRRIPSQGA</sequence>
<dbReference type="NCBIfam" id="TIGR01509">
    <property type="entry name" value="HAD-SF-IA-v3"/>
    <property type="match status" value="1"/>
</dbReference>
<dbReference type="GO" id="GO:0046872">
    <property type="term" value="F:metal ion binding"/>
    <property type="evidence" value="ECO:0007669"/>
    <property type="project" value="UniProtKB-KW"/>
</dbReference>
<dbReference type="SFLD" id="SFLDS00003">
    <property type="entry name" value="Haloacid_Dehalogenase"/>
    <property type="match status" value="1"/>
</dbReference>
<dbReference type="InterPro" id="IPR036412">
    <property type="entry name" value="HAD-like_sf"/>
</dbReference>
<keyword evidence="4" id="KW-0460">Magnesium</keyword>
<evidence type="ECO:0000256" key="3">
    <source>
        <dbReference type="ARBA" id="ARBA00022723"/>
    </source>
</evidence>
<evidence type="ECO:0000313" key="7">
    <source>
        <dbReference type="Proteomes" id="UP000198417"/>
    </source>
</evidence>
<dbReference type="InterPro" id="IPR051600">
    <property type="entry name" value="Beta-PGM-like"/>
</dbReference>
<name>A0A238UY17_9RHOB</name>
<proteinExistence type="inferred from homology"/>
<dbReference type="PRINTS" id="PR00413">
    <property type="entry name" value="HADHALOGNASE"/>
</dbReference>
<dbReference type="SUPFAM" id="SSF56784">
    <property type="entry name" value="HAD-like"/>
    <property type="match status" value="1"/>
</dbReference>
<dbReference type="OrthoDB" id="9782449at2"/>
<dbReference type="InterPro" id="IPR023214">
    <property type="entry name" value="HAD_sf"/>
</dbReference>
<evidence type="ECO:0000313" key="6">
    <source>
        <dbReference type="EMBL" id="SNR27202.1"/>
    </source>
</evidence>
<comment type="cofactor">
    <cofactor evidence="1">
        <name>Mg(2+)</name>
        <dbReference type="ChEBI" id="CHEBI:18420"/>
    </cofactor>
</comment>
<organism evidence="6 7">
    <name type="scientific">Puniceibacterium sediminis</name>
    <dbReference type="NCBI Taxonomy" id="1608407"/>
    <lineage>
        <taxon>Bacteria</taxon>
        <taxon>Pseudomonadati</taxon>
        <taxon>Pseudomonadota</taxon>
        <taxon>Alphaproteobacteria</taxon>
        <taxon>Rhodobacterales</taxon>
        <taxon>Paracoccaceae</taxon>
        <taxon>Puniceibacterium</taxon>
    </lineage>
</organism>
<dbReference type="InterPro" id="IPR006439">
    <property type="entry name" value="HAD-SF_hydro_IA"/>
</dbReference>
<evidence type="ECO:0000256" key="2">
    <source>
        <dbReference type="ARBA" id="ARBA00006171"/>
    </source>
</evidence>
<dbReference type="Pfam" id="PF00702">
    <property type="entry name" value="Hydrolase"/>
    <property type="match status" value="1"/>
</dbReference>
<dbReference type="PANTHER" id="PTHR46193">
    <property type="entry name" value="6-PHOSPHOGLUCONATE PHOSPHATASE"/>
    <property type="match status" value="1"/>
</dbReference>
<dbReference type="Proteomes" id="UP000198417">
    <property type="component" value="Unassembled WGS sequence"/>
</dbReference>
<dbReference type="AlphaFoldDB" id="A0A238UY17"/>
<dbReference type="SFLD" id="SFLDG01129">
    <property type="entry name" value="C1.5:_HAD__Beta-PGM__Phosphata"/>
    <property type="match status" value="1"/>
</dbReference>
<comment type="similarity">
    <text evidence="2">Belongs to the HAD-like hydrolase superfamily. CbbY/CbbZ/Gph/YieH family.</text>
</comment>
<evidence type="ECO:0000256" key="4">
    <source>
        <dbReference type="ARBA" id="ARBA00022842"/>
    </source>
</evidence>
<evidence type="ECO:0000256" key="5">
    <source>
        <dbReference type="ARBA" id="ARBA00023277"/>
    </source>
</evidence>
<dbReference type="PANTHER" id="PTHR46193:SF18">
    <property type="entry name" value="HEXITOL PHOSPHATASE B"/>
    <property type="match status" value="1"/>
</dbReference>
<protein>
    <submittedName>
        <fullName evidence="6">Haloacid dehalogenase superfamily, subfamily IA, variant 3 with third motif having DD or ED</fullName>
    </submittedName>
</protein>
<dbReference type="RefSeq" id="WP_089268776.1">
    <property type="nucleotide sequence ID" value="NZ_FZNN01000001.1"/>
</dbReference>
<keyword evidence="7" id="KW-1185">Reference proteome</keyword>
<dbReference type="InterPro" id="IPR023198">
    <property type="entry name" value="PGP-like_dom2"/>
</dbReference>
<dbReference type="EMBL" id="FZNN01000001">
    <property type="protein sequence ID" value="SNR27202.1"/>
    <property type="molecule type" value="Genomic_DNA"/>
</dbReference>
<accession>A0A238UY17</accession>
<dbReference type="Gene3D" id="1.10.150.240">
    <property type="entry name" value="Putative phosphatase, domain 2"/>
    <property type="match status" value="1"/>
</dbReference>
<keyword evidence="5" id="KW-0119">Carbohydrate metabolism</keyword>
<keyword evidence="3" id="KW-0479">Metal-binding</keyword>